<evidence type="ECO:0000256" key="4">
    <source>
        <dbReference type="ARBA" id="ARBA00022692"/>
    </source>
</evidence>
<evidence type="ECO:0000256" key="6">
    <source>
        <dbReference type="ARBA" id="ARBA00023136"/>
    </source>
</evidence>
<organism evidence="9 10">
    <name type="scientific">Pedobacter quisquiliarum</name>
    <dbReference type="NCBI Taxonomy" id="1834438"/>
    <lineage>
        <taxon>Bacteria</taxon>
        <taxon>Pseudomonadati</taxon>
        <taxon>Bacteroidota</taxon>
        <taxon>Sphingobacteriia</taxon>
        <taxon>Sphingobacteriales</taxon>
        <taxon>Sphingobacteriaceae</taxon>
        <taxon>Pedobacter</taxon>
    </lineage>
</organism>
<evidence type="ECO:0000256" key="7">
    <source>
        <dbReference type="SAM" id="Phobius"/>
    </source>
</evidence>
<evidence type="ECO:0000256" key="3">
    <source>
        <dbReference type="ARBA" id="ARBA00022475"/>
    </source>
</evidence>
<accession>A0A916XFE8</accession>
<comment type="caution">
    <text evidence="9">The sequence shown here is derived from an EMBL/GenBank/DDBJ whole genome shotgun (WGS) entry which is preliminary data.</text>
</comment>
<gene>
    <name evidence="9" type="ORF">GCM10011387_21930</name>
</gene>
<protein>
    <submittedName>
        <fullName evidence="9">DUF421 domain-containing protein</fullName>
    </submittedName>
</protein>
<dbReference type="Gene3D" id="3.30.240.20">
    <property type="entry name" value="bsu07140 like domains"/>
    <property type="match status" value="1"/>
</dbReference>
<dbReference type="EMBL" id="BMIL01000007">
    <property type="protein sequence ID" value="GGC68167.1"/>
    <property type="molecule type" value="Genomic_DNA"/>
</dbReference>
<dbReference type="InterPro" id="IPR023090">
    <property type="entry name" value="UPF0702_alpha/beta_dom_sf"/>
</dbReference>
<evidence type="ECO:0000313" key="9">
    <source>
        <dbReference type="EMBL" id="GGC68167.1"/>
    </source>
</evidence>
<dbReference type="AlphaFoldDB" id="A0A916XFE8"/>
<keyword evidence="4 7" id="KW-0812">Transmembrane</keyword>
<dbReference type="PANTHER" id="PTHR34582:SF6">
    <property type="entry name" value="UPF0702 TRANSMEMBRANE PROTEIN YCAP"/>
    <property type="match status" value="1"/>
</dbReference>
<sequence length="236" mass="26989">MVEISNIMDFDWHRILFSDQEYSFFWEILFRTPLMFLAVVVVLKFTGKRGVQQLSIFEMVMIISLGSAAGDSMFYDDVGLLHAVAVFALVLAVYRVLIWLITKFDWFELMIEGKPIYIIRDGKMCLDELKSKELGSDEFLGTLRGQHVDQLGQVKYAVLEDTGSLSVFYFPDDEVLPGLPILPDEYQSKGRKVVKAGLYACAKCARTYELQPVEDHPCPTCKNLDWVEAVHRKRIG</sequence>
<feature type="transmembrane region" description="Helical" evidence="7">
    <location>
        <begin position="55"/>
        <end position="74"/>
    </location>
</feature>
<reference evidence="9" key="1">
    <citation type="journal article" date="2014" name="Int. J. Syst. Evol. Microbiol.">
        <title>Complete genome sequence of Corynebacterium casei LMG S-19264T (=DSM 44701T), isolated from a smear-ripened cheese.</title>
        <authorList>
            <consortium name="US DOE Joint Genome Institute (JGI-PGF)"/>
            <person name="Walter F."/>
            <person name="Albersmeier A."/>
            <person name="Kalinowski J."/>
            <person name="Ruckert C."/>
        </authorList>
    </citation>
    <scope>NUCLEOTIDE SEQUENCE</scope>
    <source>
        <strain evidence="9">CGMCC 1.15343</strain>
    </source>
</reference>
<feature type="transmembrane region" description="Helical" evidence="7">
    <location>
        <begin position="80"/>
        <end position="101"/>
    </location>
</feature>
<feature type="transmembrane region" description="Helical" evidence="7">
    <location>
        <begin position="24"/>
        <end position="43"/>
    </location>
</feature>
<evidence type="ECO:0000256" key="5">
    <source>
        <dbReference type="ARBA" id="ARBA00022989"/>
    </source>
</evidence>
<dbReference type="RefSeq" id="WP_188626951.1">
    <property type="nucleotide sequence ID" value="NZ_BMIL01000007.1"/>
</dbReference>
<evidence type="ECO:0000313" key="10">
    <source>
        <dbReference type="Proteomes" id="UP000651668"/>
    </source>
</evidence>
<evidence type="ECO:0000256" key="1">
    <source>
        <dbReference type="ARBA" id="ARBA00004651"/>
    </source>
</evidence>
<proteinExistence type="inferred from homology"/>
<dbReference type="PANTHER" id="PTHR34582">
    <property type="entry name" value="UPF0702 TRANSMEMBRANE PROTEIN YCAP"/>
    <property type="match status" value="1"/>
</dbReference>
<feature type="domain" description="YetF C-terminal" evidence="8">
    <location>
        <begin position="103"/>
        <end position="172"/>
    </location>
</feature>
<dbReference type="InterPro" id="IPR007353">
    <property type="entry name" value="DUF421"/>
</dbReference>
<dbReference type="Proteomes" id="UP000651668">
    <property type="component" value="Unassembled WGS sequence"/>
</dbReference>
<dbReference type="GO" id="GO:0005886">
    <property type="term" value="C:plasma membrane"/>
    <property type="evidence" value="ECO:0007669"/>
    <property type="project" value="UniProtKB-SubCell"/>
</dbReference>
<dbReference type="Pfam" id="PF04239">
    <property type="entry name" value="DUF421"/>
    <property type="match status" value="1"/>
</dbReference>
<keyword evidence="10" id="KW-1185">Reference proteome</keyword>
<evidence type="ECO:0000256" key="2">
    <source>
        <dbReference type="ARBA" id="ARBA00006448"/>
    </source>
</evidence>
<keyword evidence="6 7" id="KW-0472">Membrane</keyword>
<comment type="subcellular location">
    <subcellularLocation>
        <location evidence="1">Cell membrane</location>
        <topology evidence="1">Multi-pass membrane protein</topology>
    </subcellularLocation>
</comment>
<name>A0A916XFE8_9SPHI</name>
<keyword evidence="3" id="KW-1003">Cell membrane</keyword>
<comment type="similarity">
    <text evidence="2">Belongs to the UPF0702 family.</text>
</comment>
<keyword evidence="5 7" id="KW-1133">Transmembrane helix</keyword>
<reference evidence="9" key="2">
    <citation type="submission" date="2020-09" db="EMBL/GenBank/DDBJ databases">
        <authorList>
            <person name="Sun Q."/>
            <person name="Zhou Y."/>
        </authorList>
    </citation>
    <scope>NUCLEOTIDE SEQUENCE</scope>
    <source>
        <strain evidence="9">CGMCC 1.15343</strain>
    </source>
</reference>
<evidence type="ECO:0000259" key="8">
    <source>
        <dbReference type="Pfam" id="PF04239"/>
    </source>
</evidence>